<sequence length="133" mass="14268">MKRTHITVAAALTGLLVLSAPAAAERIRLVNITGYSVIDEEHLVLNGGPNRHHLVTMRSRCAGLRHGVEVGLSFPSTTTLYTPFLEYVSTREDSRCAIDTIEAVESVDAARALIEQRAAEEAAAGSDTSAPIR</sequence>
<dbReference type="AlphaFoldDB" id="A0A1G9U7W5"/>
<gene>
    <name evidence="2" type="ORF">SAMN04488568_11431</name>
</gene>
<feature type="chain" id="PRO_5011563712" evidence="1">
    <location>
        <begin position="25"/>
        <end position="133"/>
    </location>
</feature>
<protein>
    <submittedName>
        <fullName evidence="2">Uncharacterized protein</fullName>
    </submittedName>
</protein>
<evidence type="ECO:0000313" key="2">
    <source>
        <dbReference type="EMBL" id="SDM56031.1"/>
    </source>
</evidence>
<dbReference type="OrthoDB" id="7632586at2"/>
<evidence type="ECO:0000256" key="1">
    <source>
        <dbReference type="SAM" id="SignalP"/>
    </source>
</evidence>
<dbReference type="Proteomes" id="UP000199759">
    <property type="component" value="Unassembled WGS sequence"/>
</dbReference>
<evidence type="ECO:0000313" key="3">
    <source>
        <dbReference type="Proteomes" id="UP000199759"/>
    </source>
</evidence>
<proteinExistence type="predicted"/>
<dbReference type="InterPro" id="IPR045500">
    <property type="entry name" value="DUF6491"/>
</dbReference>
<dbReference type="RefSeq" id="WP_143024117.1">
    <property type="nucleotide sequence ID" value="NZ_FNHG01000014.1"/>
</dbReference>
<feature type="signal peptide" evidence="1">
    <location>
        <begin position="1"/>
        <end position="24"/>
    </location>
</feature>
<dbReference type="EMBL" id="FNHG01000014">
    <property type="protein sequence ID" value="SDM56031.1"/>
    <property type="molecule type" value="Genomic_DNA"/>
</dbReference>
<name>A0A1G9U7W5_9PROT</name>
<keyword evidence="1" id="KW-0732">Signal</keyword>
<keyword evidence="3" id="KW-1185">Reference proteome</keyword>
<dbReference type="Pfam" id="PF20101">
    <property type="entry name" value="DUF6491"/>
    <property type="match status" value="1"/>
</dbReference>
<dbReference type="STRING" id="144026.SAMN04488568_11431"/>
<accession>A0A1G9U7W5</accession>
<organism evidence="2 3">
    <name type="scientific">Maricaulis salignorans</name>
    <dbReference type="NCBI Taxonomy" id="144026"/>
    <lineage>
        <taxon>Bacteria</taxon>
        <taxon>Pseudomonadati</taxon>
        <taxon>Pseudomonadota</taxon>
        <taxon>Alphaproteobacteria</taxon>
        <taxon>Maricaulales</taxon>
        <taxon>Maricaulaceae</taxon>
        <taxon>Maricaulis</taxon>
    </lineage>
</organism>
<reference evidence="2 3" key="1">
    <citation type="submission" date="2016-10" db="EMBL/GenBank/DDBJ databases">
        <authorList>
            <person name="de Groot N.N."/>
        </authorList>
    </citation>
    <scope>NUCLEOTIDE SEQUENCE [LARGE SCALE GENOMIC DNA]</scope>
    <source>
        <strain evidence="2 3">DSM 16077</strain>
    </source>
</reference>